<dbReference type="PANTHER" id="PTHR33564:SF15">
    <property type="entry name" value="PROTEIN, PUTATIVE-RELATED"/>
    <property type="match status" value="1"/>
</dbReference>
<name>A0A6A4R7Q4_LUPAL</name>
<feature type="transmembrane region" description="Helical" evidence="2">
    <location>
        <begin position="6"/>
        <end position="26"/>
    </location>
</feature>
<keyword evidence="2" id="KW-1133">Transmembrane helix</keyword>
<dbReference type="AlphaFoldDB" id="A0A6A4R7Q4"/>
<evidence type="ECO:0000256" key="2">
    <source>
        <dbReference type="SAM" id="Phobius"/>
    </source>
</evidence>
<evidence type="ECO:0000256" key="1">
    <source>
        <dbReference type="SAM" id="MobiDB-lite"/>
    </source>
</evidence>
<keyword evidence="2" id="KW-0472">Membrane</keyword>
<reference evidence="4" key="1">
    <citation type="journal article" date="2020" name="Nat. Commun.">
        <title>Genome sequence of the cluster root forming white lupin.</title>
        <authorList>
            <person name="Hufnagel B."/>
            <person name="Marques A."/>
            <person name="Soriano A."/>
            <person name="Marques L."/>
            <person name="Divol F."/>
            <person name="Doumas P."/>
            <person name="Sallet E."/>
            <person name="Mancinotti D."/>
            <person name="Carrere S."/>
            <person name="Marande W."/>
            <person name="Arribat S."/>
            <person name="Keller J."/>
            <person name="Huneau C."/>
            <person name="Blein T."/>
            <person name="Aime D."/>
            <person name="Laguerre M."/>
            <person name="Taylor J."/>
            <person name="Schubert V."/>
            <person name="Nelson M."/>
            <person name="Geu-Flores F."/>
            <person name="Crespi M."/>
            <person name="Gallardo-Guerrero K."/>
            <person name="Delaux P.-M."/>
            <person name="Salse J."/>
            <person name="Berges H."/>
            <person name="Guyot R."/>
            <person name="Gouzy J."/>
            <person name="Peret B."/>
        </authorList>
    </citation>
    <scope>NUCLEOTIDE SEQUENCE [LARGE SCALE GENOMIC DNA]</scope>
    <source>
        <strain evidence="4">cv. Amiga</strain>
    </source>
</reference>
<feature type="compositionally biased region" description="Basic and acidic residues" evidence="1">
    <location>
        <begin position="69"/>
        <end position="80"/>
    </location>
</feature>
<accession>A0A6A4R7Q4</accession>
<dbReference type="Proteomes" id="UP000447434">
    <property type="component" value="Chromosome 1"/>
</dbReference>
<dbReference type="EMBL" id="WOCE01000001">
    <property type="protein sequence ID" value="KAE9621314.1"/>
    <property type="molecule type" value="Genomic_DNA"/>
</dbReference>
<keyword evidence="2" id="KW-0812">Transmembrane</keyword>
<evidence type="ECO:0000313" key="4">
    <source>
        <dbReference type="Proteomes" id="UP000447434"/>
    </source>
</evidence>
<keyword evidence="4" id="KW-1185">Reference proteome</keyword>
<comment type="caution">
    <text evidence="3">The sequence shown here is derived from an EMBL/GenBank/DDBJ whole genome shotgun (WGS) entry which is preliminary data.</text>
</comment>
<proteinExistence type="predicted"/>
<gene>
    <name evidence="3" type="ORF">Lalb_Chr01g0012401</name>
</gene>
<evidence type="ECO:0000313" key="3">
    <source>
        <dbReference type="EMBL" id="KAE9621314.1"/>
    </source>
</evidence>
<dbReference type="OrthoDB" id="695890at2759"/>
<sequence length="121" mass="14016">MASSISNGLVFTIAMVVPTTLLYLAFSNQNSQIFNKQILPSCLYSKEKRKERKKKRVKFAQNVMVKEEKDNTMKMKEKQNKVLSRSKCKNGSMENSGMRENRVVLYKGMLRDRGQRMACCH</sequence>
<dbReference type="PANTHER" id="PTHR33564">
    <property type="entry name" value="TRANSMEMBRANE PROTEIN"/>
    <property type="match status" value="1"/>
</dbReference>
<organism evidence="3 4">
    <name type="scientific">Lupinus albus</name>
    <name type="common">White lupine</name>
    <name type="synonym">Lupinus termis</name>
    <dbReference type="NCBI Taxonomy" id="3870"/>
    <lineage>
        <taxon>Eukaryota</taxon>
        <taxon>Viridiplantae</taxon>
        <taxon>Streptophyta</taxon>
        <taxon>Embryophyta</taxon>
        <taxon>Tracheophyta</taxon>
        <taxon>Spermatophyta</taxon>
        <taxon>Magnoliopsida</taxon>
        <taxon>eudicotyledons</taxon>
        <taxon>Gunneridae</taxon>
        <taxon>Pentapetalae</taxon>
        <taxon>rosids</taxon>
        <taxon>fabids</taxon>
        <taxon>Fabales</taxon>
        <taxon>Fabaceae</taxon>
        <taxon>Papilionoideae</taxon>
        <taxon>50 kb inversion clade</taxon>
        <taxon>genistoids sensu lato</taxon>
        <taxon>core genistoids</taxon>
        <taxon>Genisteae</taxon>
        <taxon>Lupinus</taxon>
    </lineage>
</organism>
<feature type="region of interest" description="Disordered" evidence="1">
    <location>
        <begin position="69"/>
        <end position="95"/>
    </location>
</feature>
<protein>
    <submittedName>
        <fullName evidence="3">Uncharacterized protein</fullName>
    </submittedName>
</protein>